<evidence type="ECO:0000313" key="3">
    <source>
        <dbReference type="Proteomes" id="UP001283361"/>
    </source>
</evidence>
<sequence>MQYPSTSSQTQPKSRSKCGSMKPSWLLFSHTRLCLFSFSPTWAKYRASHAACLSHRSGISVDPALAGRQAASLKNDASGNDSTLLCVMRSVQNLDPLFLDLL</sequence>
<dbReference type="AlphaFoldDB" id="A0AAE0ZAA7"/>
<dbReference type="Proteomes" id="UP001283361">
    <property type="component" value="Unassembled WGS sequence"/>
</dbReference>
<evidence type="ECO:0000256" key="1">
    <source>
        <dbReference type="SAM" id="MobiDB-lite"/>
    </source>
</evidence>
<feature type="region of interest" description="Disordered" evidence="1">
    <location>
        <begin position="1"/>
        <end position="20"/>
    </location>
</feature>
<dbReference type="EMBL" id="JAWDGP010004277">
    <property type="protein sequence ID" value="KAK3765754.1"/>
    <property type="molecule type" value="Genomic_DNA"/>
</dbReference>
<comment type="caution">
    <text evidence="2">The sequence shown here is derived from an EMBL/GenBank/DDBJ whole genome shotgun (WGS) entry which is preliminary data.</text>
</comment>
<keyword evidence="3" id="KW-1185">Reference proteome</keyword>
<accession>A0AAE0ZAA7</accession>
<proteinExistence type="predicted"/>
<reference evidence="2" key="1">
    <citation type="journal article" date="2023" name="G3 (Bethesda)">
        <title>A reference genome for the long-term kleptoplast-retaining sea slug Elysia crispata morphotype clarki.</title>
        <authorList>
            <person name="Eastman K.E."/>
            <person name="Pendleton A.L."/>
            <person name="Shaikh M.A."/>
            <person name="Suttiyut T."/>
            <person name="Ogas R."/>
            <person name="Tomko P."/>
            <person name="Gavelis G."/>
            <person name="Widhalm J.R."/>
            <person name="Wisecaver J.H."/>
        </authorList>
    </citation>
    <scope>NUCLEOTIDE SEQUENCE</scope>
    <source>
        <strain evidence="2">ECLA1</strain>
    </source>
</reference>
<name>A0AAE0ZAA7_9GAST</name>
<protein>
    <submittedName>
        <fullName evidence="2">Uncharacterized protein</fullName>
    </submittedName>
</protein>
<organism evidence="2 3">
    <name type="scientific">Elysia crispata</name>
    <name type="common">lettuce slug</name>
    <dbReference type="NCBI Taxonomy" id="231223"/>
    <lineage>
        <taxon>Eukaryota</taxon>
        <taxon>Metazoa</taxon>
        <taxon>Spiralia</taxon>
        <taxon>Lophotrochozoa</taxon>
        <taxon>Mollusca</taxon>
        <taxon>Gastropoda</taxon>
        <taxon>Heterobranchia</taxon>
        <taxon>Euthyneura</taxon>
        <taxon>Panpulmonata</taxon>
        <taxon>Sacoglossa</taxon>
        <taxon>Placobranchoidea</taxon>
        <taxon>Plakobranchidae</taxon>
        <taxon>Elysia</taxon>
    </lineage>
</organism>
<feature type="compositionally biased region" description="Polar residues" evidence="1">
    <location>
        <begin position="1"/>
        <end position="13"/>
    </location>
</feature>
<evidence type="ECO:0000313" key="2">
    <source>
        <dbReference type="EMBL" id="KAK3765754.1"/>
    </source>
</evidence>
<gene>
    <name evidence="2" type="ORF">RRG08_026225</name>
</gene>